<dbReference type="PANTHER" id="PTHR24379">
    <property type="entry name" value="KRAB AND ZINC FINGER DOMAIN-CONTAINING"/>
    <property type="match status" value="1"/>
</dbReference>
<accession>A0A7M5X023</accession>
<keyword evidence="10" id="KW-0539">Nucleus</keyword>
<evidence type="ECO:0000313" key="14">
    <source>
        <dbReference type="EnsemblMetazoa" id="CLYHEMP015547.2"/>
    </source>
</evidence>
<organism evidence="14 15">
    <name type="scientific">Clytia hemisphaerica</name>
    <dbReference type="NCBI Taxonomy" id="252671"/>
    <lineage>
        <taxon>Eukaryota</taxon>
        <taxon>Metazoa</taxon>
        <taxon>Cnidaria</taxon>
        <taxon>Hydrozoa</taxon>
        <taxon>Hydroidolina</taxon>
        <taxon>Leptothecata</taxon>
        <taxon>Obeliida</taxon>
        <taxon>Clytiidae</taxon>
        <taxon>Clytia</taxon>
    </lineage>
</organism>
<sequence length="736" mass="84421">MSSKKQPTRLFLGNHVKAEQALELFVKCKAELGVESNLDFLTLLLENIGNAKATLDNPPSFVFSGSSVISSEPTDHLQKTKKQPTRLYLGKSSKADETLQLFGKCKAESDIENSTDFLIWLLKNVEIPKEQIVKSSSLPYVFPPEILPFLTESNKEPLNTAKSITIKSSKGKSTVFGRANAEVVSEDKIINEPPKMVLQEEDKTPPQRENIIIVKNNEEKRSLGARSHPENTGHEMELINQTPETSIMDNMTEGILFQCVQCLIYFPEHQLLIQHSETHKTAPKKPYMCNLCSKDFDECTELKMHMSEHSTTGKKPFRCGICGRCYSIPEVLERHLEIHLDDQSFVCTVCEKKFLRLQTYEKHILTHKSLQKLFLCEVCDKKFTKAENFEKHIRTHISDTTQETLQCGNCREFVKDPGVLIRHSRSHIGANCYKCKLCDEDFANGDEFEDHVCPYNDVATDEGQKIDFPPQLNTEEKSHHCDVCDEEFTNLGALQKHGLNHTDKIYDCKFCNKKFADMVNMERHSLTHAGEKPYLCDYCGVTFAESAELQKHVRQHTGIKSFECKKCLGTFSTSANYKRHSCKDRQHKCDTCGKGFSNGSNLLIHTRIHTGEKPYSCEYCEKRFNNIYHMRTHTRTHTGEKPYKCDHCTKTFGHPSNLQRHQRFHTGEKPYKCTHCERGFVATNDLKRHIRIHTGEKPFHCDVCGKSFTNSSNFQRHHQRHRPKDKHEPKPSSQSV</sequence>
<feature type="domain" description="C2H2-type" evidence="13">
    <location>
        <begin position="671"/>
        <end position="698"/>
    </location>
</feature>
<evidence type="ECO:0000256" key="9">
    <source>
        <dbReference type="ARBA" id="ARBA00023163"/>
    </source>
</evidence>
<evidence type="ECO:0000313" key="15">
    <source>
        <dbReference type="Proteomes" id="UP000594262"/>
    </source>
</evidence>
<dbReference type="SUPFAM" id="SSF57667">
    <property type="entry name" value="beta-beta-alpha zinc fingers"/>
    <property type="match status" value="8"/>
</dbReference>
<proteinExistence type="inferred from homology"/>
<evidence type="ECO:0000256" key="8">
    <source>
        <dbReference type="ARBA" id="ARBA00023125"/>
    </source>
</evidence>
<feature type="domain" description="C2H2-type" evidence="13">
    <location>
        <begin position="506"/>
        <end position="533"/>
    </location>
</feature>
<feature type="domain" description="C2H2-type" evidence="13">
    <location>
        <begin position="317"/>
        <end position="344"/>
    </location>
</feature>
<feature type="domain" description="C2H2-type" evidence="13">
    <location>
        <begin position="287"/>
        <end position="316"/>
    </location>
</feature>
<reference evidence="14" key="1">
    <citation type="submission" date="2021-01" db="UniProtKB">
        <authorList>
            <consortium name="EnsemblMetazoa"/>
        </authorList>
    </citation>
    <scope>IDENTIFICATION</scope>
</reference>
<feature type="domain" description="C2H2-type" evidence="13">
    <location>
        <begin position="615"/>
        <end position="642"/>
    </location>
</feature>
<keyword evidence="4" id="KW-0677">Repeat</keyword>
<dbReference type="EnsemblMetazoa" id="CLYHEMT015547.2">
    <property type="protein sequence ID" value="CLYHEMP015547.2"/>
    <property type="gene ID" value="CLYHEMG015547"/>
</dbReference>
<dbReference type="SMART" id="SM00355">
    <property type="entry name" value="ZnF_C2H2"/>
    <property type="match status" value="16"/>
</dbReference>
<name>A0A7M5X023_9CNID</name>
<keyword evidence="7" id="KW-0805">Transcription regulation</keyword>
<keyword evidence="8" id="KW-0238">DNA-binding</keyword>
<comment type="subcellular location">
    <subcellularLocation>
        <location evidence="1">Nucleus</location>
    </subcellularLocation>
</comment>
<evidence type="ECO:0000256" key="6">
    <source>
        <dbReference type="ARBA" id="ARBA00022833"/>
    </source>
</evidence>
<dbReference type="Pfam" id="PF13465">
    <property type="entry name" value="zf-H2C2_2"/>
    <property type="match status" value="1"/>
</dbReference>
<dbReference type="InterPro" id="IPR013087">
    <property type="entry name" value="Znf_C2H2_type"/>
</dbReference>
<dbReference type="InterPro" id="IPR036236">
    <property type="entry name" value="Znf_C2H2_sf"/>
</dbReference>
<evidence type="ECO:0000256" key="5">
    <source>
        <dbReference type="ARBA" id="ARBA00022771"/>
    </source>
</evidence>
<evidence type="ECO:0000256" key="3">
    <source>
        <dbReference type="ARBA" id="ARBA00022723"/>
    </source>
</evidence>
<dbReference type="PROSITE" id="PS50157">
    <property type="entry name" value="ZINC_FINGER_C2H2_2"/>
    <property type="match status" value="12"/>
</dbReference>
<dbReference type="FunFam" id="3.30.160.60:FF:002343">
    <property type="entry name" value="Zinc finger protein 33A"/>
    <property type="match status" value="1"/>
</dbReference>
<dbReference type="AlphaFoldDB" id="A0A7M5X023"/>
<feature type="domain" description="C2H2-type" evidence="13">
    <location>
        <begin position="374"/>
        <end position="401"/>
    </location>
</feature>
<dbReference type="Proteomes" id="UP000594262">
    <property type="component" value="Unplaced"/>
</dbReference>
<dbReference type="Gene3D" id="3.30.160.60">
    <property type="entry name" value="Classic Zinc Finger"/>
    <property type="match status" value="11"/>
</dbReference>
<comment type="similarity">
    <text evidence="2">Belongs to the krueppel C2H2-type zinc-finger protein family.</text>
</comment>
<evidence type="ECO:0000256" key="4">
    <source>
        <dbReference type="ARBA" id="ARBA00022737"/>
    </source>
</evidence>
<dbReference type="GO" id="GO:0043565">
    <property type="term" value="F:sequence-specific DNA binding"/>
    <property type="evidence" value="ECO:0007669"/>
    <property type="project" value="UniProtKB-ARBA"/>
</dbReference>
<dbReference type="OrthoDB" id="4748970at2759"/>
<feature type="region of interest" description="Disordered" evidence="12">
    <location>
        <begin position="713"/>
        <end position="736"/>
    </location>
</feature>
<dbReference type="GO" id="GO:0005694">
    <property type="term" value="C:chromosome"/>
    <property type="evidence" value="ECO:0007669"/>
    <property type="project" value="UniProtKB-ARBA"/>
</dbReference>
<feature type="domain" description="C2H2-type" evidence="13">
    <location>
        <begin position="587"/>
        <end position="614"/>
    </location>
</feature>
<feature type="domain" description="C2H2-type" evidence="13">
    <location>
        <begin position="643"/>
        <end position="670"/>
    </location>
</feature>
<dbReference type="GO" id="GO:0045893">
    <property type="term" value="P:positive regulation of DNA-templated transcription"/>
    <property type="evidence" value="ECO:0007669"/>
    <property type="project" value="UniProtKB-ARBA"/>
</dbReference>
<dbReference type="FunFam" id="3.30.160.60:FF:000512">
    <property type="entry name" value="zinc finger protein 197 isoform X1"/>
    <property type="match status" value="1"/>
</dbReference>
<feature type="domain" description="C2H2-type" evidence="13">
    <location>
        <begin position="345"/>
        <end position="372"/>
    </location>
</feature>
<feature type="compositionally biased region" description="Basic residues" evidence="12">
    <location>
        <begin position="715"/>
        <end position="724"/>
    </location>
</feature>
<dbReference type="FunFam" id="3.30.160.60:FF:001370">
    <property type="entry name" value="Zinc finger protein"/>
    <property type="match status" value="1"/>
</dbReference>
<evidence type="ECO:0000256" key="12">
    <source>
        <dbReference type="SAM" id="MobiDB-lite"/>
    </source>
</evidence>
<feature type="domain" description="C2H2-type" evidence="13">
    <location>
        <begin position="479"/>
        <end position="506"/>
    </location>
</feature>
<feature type="domain" description="C2H2-type" evidence="13">
    <location>
        <begin position="534"/>
        <end position="561"/>
    </location>
</feature>
<evidence type="ECO:0000256" key="7">
    <source>
        <dbReference type="ARBA" id="ARBA00023015"/>
    </source>
</evidence>
<evidence type="ECO:0000259" key="13">
    <source>
        <dbReference type="PROSITE" id="PS50157"/>
    </source>
</evidence>
<keyword evidence="9" id="KW-0804">Transcription</keyword>
<dbReference type="GO" id="GO:0008270">
    <property type="term" value="F:zinc ion binding"/>
    <property type="evidence" value="ECO:0007669"/>
    <property type="project" value="UniProtKB-KW"/>
</dbReference>
<dbReference type="FunFam" id="3.30.160.60:FF:000690">
    <property type="entry name" value="Zinc finger protein 354C"/>
    <property type="match status" value="1"/>
</dbReference>
<feature type="domain" description="C2H2-type" evidence="13">
    <location>
        <begin position="699"/>
        <end position="726"/>
    </location>
</feature>
<evidence type="ECO:0000256" key="11">
    <source>
        <dbReference type="PROSITE-ProRule" id="PRU00042"/>
    </source>
</evidence>
<protein>
    <recommendedName>
        <fullName evidence="13">C2H2-type domain-containing protein</fullName>
    </recommendedName>
</protein>
<evidence type="ECO:0000256" key="1">
    <source>
        <dbReference type="ARBA" id="ARBA00004123"/>
    </source>
</evidence>
<dbReference type="FunFam" id="3.30.160.60:FF:000663">
    <property type="entry name" value="Zinc finger protein 45"/>
    <property type="match status" value="1"/>
</dbReference>
<keyword evidence="15" id="KW-1185">Reference proteome</keyword>
<dbReference type="GO" id="GO:0005634">
    <property type="term" value="C:nucleus"/>
    <property type="evidence" value="ECO:0007669"/>
    <property type="project" value="UniProtKB-SubCell"/>
</dbReference>
<dbReference type="Pfam" id="PF00096">
    <property type="entry name" value="zf-C2H2"/>
    <property type="match status" value="6"/>
</dbReference>
<evidence type="ECO:0000256" key="2">
    <source>
        <dbReference type="ARBA" id="ARBA00006991"/>
    </source>
</evidence>
<dbReference type="FunFam" id="3.30.160.60:FF:001732">
    <property type="entry name" value="Zgc:162936"/>
    <property type="match status" value="1"/>
</dbReference>
<dbReference type="GO" id="GO:0003690">
    <property type="term" value="F:double-stranded DNA binding"/>
    <property type="evidence" value="ECO:0007669"/>
    <property type="project" value="UniProtKB-ARBA"/>
</dbReference>
<evidence type="ECO:0000256" key="10">
    <source>
        <dbReference type="ARBA" id="ARBA00023242"/>
    </source>
</evidence>
<dbReference type="PROSITE" id="PS00028">
    <property type="entry name" value="ZINC_FINGER_C2H2_1"/>
    <property type="match status" value="13"/>
</dbReference>
<keyword evidence="3" id="KW-0479">Metal-binding</keyword>
<keyword evidence="5 11" id="KW-0863">Zinc-finger</keyword>
<dbReference type="PANTHER" id="PTHR24379:SF121">
    <property type="entry name" value="C2H2-TYPE DOMAIN-CONTAINING PROTEIN"/>
    <property type="match status" value="1"/>
</dbReference>
<keyword evidence="6" id="KW-0862">Zinc</keyword>